<comment type="subcellular location">
    <subcellularLocation>
        <location evidence="1">Cell inner membrane</location>
        <topology evidence="1">Peripheral membrane protein</topology>
    </subcellularLocation>
</comment>
<dbReference type="Proteomes" id="UP000219972">
    <property type="component" value="Unassembled WGS sequence"/>
</dbReference>
<evidence type="ECO:0000256" key="5">
    <source>
        <dbReference type="ARBA" id="ARBA00022840"/>
    </source>
</evidence>
<comment type="similarity">
    <text evidence="2">Belongs to the ABC transporter superfamily.</text>
</comment>
<dbReference type="PROSITE" id="PS50893">
    <property type="entry name" value="ABC_TRANSPORTER_2"/>
    <property type="match status" value="1"/>
</dbReference>
<name>A0ABX4IX92_9HYPH</name>
<dbReference type="RefSeq" id="WP_097545271.1">
    <property type="nucleotide sequence ID" value="NZ_NWSK01000036.1"/>
</dbReference>
<dbReference type="Gene3D" id="3.40.50.300">
    <property type="entry name" value="P-loop containing nucleotide triphosphate hydrolases"/>
    <property type="match status" value="1"/>
</dbReference>
<proteinExistence type="inferred from homology"/>
<dbReference type="NCBIfam" id="NF008453">
    <property type="entry name" value="PRK11308.1"/>
    <property type="match status" value="1"/>
</dbReference>
<evidence type="ECO:0000313" key="7">
    <source>
        <dbReference type="EMBL" id="PDS47548.1"/>
    </source>
</evidence>
<dbReference type="PANTHER" id="PTHR43776">
    <property type="entry name" value="TRANSPORT ATP-BINDING PROTEIN"/>
    <property type="match status" value="1"/>
</dbReference>
<evidence type="ECO:0000256" key="1">
    <source>
        <dbReference type="ARBA" id="ARBA00004417"/>
    </source>
</evidence>
<sequence>MTDAVLEGRDLARFYTVNRGFFKADATVKALNGVSFSLHSGKTLAVVGESGCGKSTLARLVTMIEDPTSGQLLIDGKPANVGDRSLRSQVQIVFQNPYGSLNPRQKVGSILEEPLKINTDLNAAARRRKVEEMMARVGLRSEHYGRYPHMFSGGQRQRIAIARALMLRPKVLVLDEPVSALDLSIQAQVLNLLMDLQKEMGLAYLFISHGLSVVHHIADEVMVMYLGRPVETGPAAEVFARPRHPYTAALLSATPIADPDREKSRIRLQGELPSPLKPPSGCHFNPRCWKVQDHCRQVSPELRGEGEQQYACHFPLD</sequence>
<keyword evidence="8" id="KW-1185">Reference proteome</keyword>
<dbReference type="InterPro" id="IPR017871">
    <property type="entry name" value="ABC_transporter-like_CS"/>
</dbReference>
<dbReference type="InterPro" id="IPR013563">
    <property type="entry name" value="Oligopep_ABC_C"/>
</dbReference>
<dbReference type="Pfam" id="PF08352">
    <property type="entry name" value="oligo_HPY"/>
    <property type="match status" value="1"/>
</dbReference>
<gene>
    <name evidence="7" type="primary">dppF</name>
    <name evidence="7" type="ORF">CO662_34165</name>
</gene>
<comment type="caution">
    <text evidence="7">The sequence shown here is derived from an EMBL/GenBank/DDBJ whole genome shotgun (WGS) entry which is preliminary data.</text>
</comment>
<evidence type="ECO:0000256" key="2">
    <source>
        <dbReference type="ARBA" id="ARBA00005417"/>
    </source>
</evidence>
<dbReference type="Pfam" id="PF00005">
    <property type="entry name" value="ABC_tran"/>
    <property type="match status" value="1"/>
</dbReference>
<dbReference type="CDD" id="cd03257">
    <property type="entry name" value="ABC_NikE_OppD_transporters"/>
    <property type="match status" value="1"/>
</dbReference>
<dbReference type="InterPro" id="IPR027417">
    <property type="entry name" value="P-loop_NTPase"/>
</dbReference>
<feature type="domain" description="ABC transporter" evidence="6">
    <location>
        <begin position="6"/>
        <end position="251"/>
    </location>
</feature>
<dbReference type="InterPro" id="IPR050319">
    <property type="entry name" value="ABC_transp_ATP-bind"/>
</dbReference>
<reference evidence="7 8" key="1">
    <citation type="submission" date="2017-09" db="EMBL/GenBank/DDBJ databases">
        <title>Comparative genomics of rhizobia isolated from Phaseolus vulgaris in China.</title>
        <authorList>
            <person name="Tong W."/>
        </authorList>
    </citation>
    <scope>NUCLEOTIDE SEQUENCE [LARGE SCALE GENOMIC DNA]</scope>
    <source>
        <strain evidence="7 8">Y27</strain>
    </source>
</reference>
<dbReference type="InterPro" id="IPR003439">
    <property type="entry name" value="ABC_transporter-like_ATP-bd"/>
</dbReference>
<keyword evidence="4" id="KW-0547">Nucleotide-binding</keyword>
<dbReference type="NCBIfam" id="TIGR01727">
    <property type="entry name" value="oligo_HPY"/>
    <property type="match status" value="1"/>
</dbReference>
<dbReference type="PROSITE" id="PS00211">
    <property type="entry name" value="ABC_TRANSPORTER_1"/>
    <property type="match status" value="1"/>
</dbReference>
<evidence type="ECO:0000313" key="8">
    <source>
        <dbReference type="Proteomes" id="UP000219972"/>
    </source>
</evidence>
<protein>
    <submittedName>
        <fullName evidence="7">Dipeptide ABC transporter ATP-binding protein</fullName>
    </submittedName>
</protein>
<organism evidence="7 8">
    <name type="scientific">Rhizobium anhuiense</name>
    <dbReference type="NCBI Taxonomy" id="1184720"/>
    <lineage>
        <taxon>Bacteria</taxon>
        <taxon>Pseudomonadati</taxon>
        <taxon>Pseudomonadota</taxon>
        <taxon>Alphaproteobacteria</taxon>
        <taxon>Hyphomicrobiales</taxon>
        <taxon>Rhizobiaceae</taxon>
        <taxon>Rhizobium/Agrobacterium group</taxon>
        <taxon>Rhizobium</taxon>
    </lineage>
</organism>
<dbReference type="PANTHER" id="PTHR43776:SF6">
    <property type="entry name" value="DIPEPTIDE TRANSPORT ATP-BINDING PROTEIN DPPF"/>
    <property type="match status" value="1"/>
</dbReference>
<dbReference type="EMBL" id="NWSL01000042">
    <property type="protein sequence ID" value="PDS47548.1"/>
    <property type="molecule type" value="Genomic_DNA"/>
</dbReference>
<evidence type="ECO:0000256" key="3">
    <source>
        <dbReference type="ARBA" id="ARBA00022448"/>
    </source>
</evidence>
<dbReference type="SMART" id="SM00382">
    <property type="entry name" value="AAA"/>
    <property type="match status" value="1"/>
</dbReference>
<dbReference type="SUPFAM" id="SSF52540">
    <property type="entry name" value="P-loop containing nucleoside triphosphate hydrolases"/>
    <property type="match status" value="1"/>
</dbReference>
<dbReference type="InterPro" id="IPR003593">
    <property type="entry name" value="AAA+_ATPase"/>
</dbReference>
<keyword evidence="5 7" id="KW-0067">ATP-binding</keyword>
<accession>A0ABX4IX92</accession>
<evidence type="ECO:0000256" key="4">
    <source>
        <dbReference type="ARBA" id="ARBA00022741"/>
    </source>
</evidence>
<dbReference type="GO" id="GO:0005524">
    <property type="term" value="F:ATP binding"/>
    <property type="evidence" value="ECO:0007669"/>
    <property type="project" value="UniProtKB-KW"/>
</dbReference>
<evidence type="ECO:0000259" key="6">
    <source>
        <dbReference type="PROSITE" id="PS50893"/>
    </source>
</evidence>
<keyword evidence="3" id="KW-0813">Transport</keyword>